<evidence type="ECO:0000313" key="2">
    <source>
        <dbReference type="Proteomes" id="UP001215598"/>
    </source>
</evidence>
<comment type="caution">
    <text evidence="1">The sequence shown here is derived from an EMBL/GenBank/DDBJ whole genome shotgun (WGS) entry which is preliminary data.</text>
</comment>
<dbReference type="Proteomes" id="UP001215598">
    <property type="component" value="Unassembled WGS sequence"/>
</dbReference>
<name>A0AAD7IFG7_9AGAR</name>
<proteinExistence type="predicted"/>
<protein>
    <submittedName>
        <fullName evidence="1">Uncharacterized protein</fullName>
    </submittedName>
</protein>
<dbReference type="EMBL" id="JARKIB010000100">
    <property type="protein sequence ID" value="KAJ7741100.1"/>
    <property type="molecule type" value="Genomic_DNA"/>
</dbReference>
<dbReference type="AlphaFoldDB" id="A0AAD7IFG7"/>
<sequence>MENTATLRVALTSSWQKALDDMQIQIEAEMHREREERRAARANIRAQLADLNACLPFPVSARAMLDDVVYTLAVNFNITRRQRRGRTTWDIATVEKAVNELKDGDLSAFDSAAVAIITNETAMRVLFRGRGNVAAHTYDDEQFRRYCAATSVQPEIQNGLQTLYSYLSPAAAPLVFLAEF</sequence>
<keyword evidence="2" id="KW-1185">Reference proteome</keyword>
<evidence type="ECO:0000313" key="1">
    <source>
        <dbReference type="EMBL" id="KAJ7741100.1"/>
    </source>
</evidence>
<organism evidence="1 2">
    <name type="scientific">Mycena metata</name>
    <dbReference type="NCBI Taxonomy" id="1033252"/>
    <lineage>
        <taxon>Eukaryota</taxon>
        <taxon>Fungi</taxon>
        <taxon>Dikarya</taxon>
        <taxon>Basidiomycota</taxon>
        <taxon>Agaricomycotina</taxon>
        <taxon>Agaricomycetes</taxon>
        <taxon>Agaricomycetidae</taxon>
        <taxon>Agaricales</taxon>
        <taxon>Marasmiineae</taxon>
        <taxon>Mycenaceae</taxon>
        <taxon>Mycena</taxon>
    </lineage>
</organism>
<accession>A0AAD7IFG7</accession>
<gene>
    <name evidence="1" type="ORF">B0H16DRAFT_50527</name>
</gene>
<reference evidence="1" key="1">
    <citation type="submission" date="2023-03" db="EMBL/GenBank/DDBJ databases">
        <title>Massive genome expansion in bonnet fungi (Mycena s.s.) driven by repeated elements and novel gene families across ecological guilds.</title>
        <authorList>
            <consortium name="Lawrence Berkeley National Laboratory"/>
            <person name="Harder C.B."/>
            <person name="Miyauchi S."/>
            <person name="Viragh M."/>
            <person name="Kuo A."/>
            <person name="Thoen E."/>
            <person name="Andreopoulos B."/>
            <person name="Lu D."/>
            <person name="Skrede I."/>
            <person name="Drula E."/>
            <person name="Henrissat B."/>
            <person name="Morin E."/>
            <person name="Kohler A."/>
            <person name="Barry K."/>
            <person name="LaButti K."/>
            <person name="Morin E."/>
            <person name="Salamov A."/>
            <person name="Lipzen A."/>
            <person name="Mereny Z."/>
            <person name="Hegedus B."/>
            <person name="Baldrian P."/>
            <person name="Stursova M."/>
            <person name="Weitz H."/>
            <person name="Taylor A."/>
            <person name="Grigoriev I.V."/>
            <person name="Nagy L.G."/>
            <person name="Martin F."/>
            <person name="Kauserud H."/>
        </authorList>
    </citation>
    <scope>NUCLEOTIDE SEQUENCE</scope>
    <source>
        <strain evidence="1">CBHHK182m</strain>
    </source>
</reference>